<comment type="similarity">
    <text evidence="1">Belongs to the methyltransferase superfamily.</text>
</comment>
<dbReference type="InterPro" id="IPR016584">
    <property type="entry name" value="MeTrfase_VrtF"/>
</dbReference>
<evidence type="ECO:0000256" key="1">
    <source>
        <dbReference type="ARBA" id="ARBA00008361"/>
    </source>
</evidence>
<dbReference type="EMBL" id="SEKV01000900">
    <property type="protein sequence ID" value="TFY52919.1"/>
    <property type="molecule type" value="Genomic_DNA"/>
</dbReference>
<dbReference type="STRING" id="34475.A0A4Y9XWH1"/>
<gene>
    <name evidence="3" type="ORF">EVJ58_g9742</name>
</gene>
<feature type="domain" description="Methyltransferase type 12" evidence="2">
    <location>
        <begin position="96"/>
        <end position="201"/>
    </location>
</feature>
<name>A0A4Y9XWH1_9APHY</name>
<dbReference type="Pfam" id="PF08242">
    <property type="entry name" value="Methyltransf_12"/>
    <property type="match status" value="1"/>
</dbReference>
<reference evidence="3 4" key="1">
    <citation type="submission" date="2019-01" db="EMBL/GenBank/DDBJ databases">
        <title>Genome sequencing of the rare red list fungi Fomitopsis rosea.</title>
        <authorList>
            <person name="Buettner E."/>
            <person name="Kellner H."/>
        </authorList>
    </citation>
    <scope>NUCLEOTIDE SEQUENCE [LARGE SCALE GENOMIC DNA]</scope>
    <source>
        <strain evidence="3 4">DSM 105464</strain>
    </source>
</reference>
<dbReference type="AlphaFoldDB" id="A0A4Y9XWH1"/>
<evidence type="ECO:0000313" key="4">
    <source>
        <dbReference type="Proteomes" id="UP000298390"/>
    </source>
</evidence>
<sequence>MIRRMIRLYGTWSAEYGLIRTHVLIFCSILEKSHKSLIGLTHRVSMDPSARIYSRFNLHLYDIVVLVVSNAWAWRCSTTSTLLPFFHKNLGESAHLDVGVGTGYYPAKSVHPFSKTGNVTLVDLNEATLSTATSRLRHAGYKGTIDEVQHNVFQPLPESLRGRFDSVSLFYLLHCLPGRMEDKGPKVLANLADALRPDGVLYGATILGRGPGVSHNWFGRRLMGLYNKKGIFGNADDTLDELKRALEGCFEEVEVKLVGVVALFEARRPKMK</sequence>
<dbReference type="PIRSF" id="PIRSF011491">
    <property type="entry name" value="Mtase_YbcY_prd"/>
    <property type="match status" value="1"/>
</dbReference>
<dbReference type="CDD" id="cd02440">
    <property type="entry name" value="AdoMet_MTases"/>
    <property type="match status" value="1"/>
</dbReference>
<accession>A0A4Y9XWH1</accession>
<evidence type="ECO:0000259" key="2">
    <source>
        <dbReference type="Pfam" id="PF08242"/>
    </source>
</evidence>
<evidence type="ECO:0000313" key="3">
    <source>
        <dbReference type="EMBL" id="TFY52919.1"/>
    </source>
</evidence>
<dbReference type="Gene3D" id="3.40.50.150">
    <property type="entry name" value="Vaccinia Virus protein VP39"/>
    <property type="match status" value="1"/>
</dbReference>
<dbReference type="InterPro" id="IPR013217">
    <property type="entry name" value="Methyltransf_12"/>
</dbReference>
<dbReference type="InterPro" id="IPR029063">
    <property type="entry name" value="SAM-dependent_MTases_sf"/>
</dbReference>
<proteinExistence type="inferred from homology"/>
<organism evidence="3 4">
    <name type="scientific">Rhodofomes roseus</name>
    <dbReference type="NCBI Taxonomy" id="34475"/>
    <lineage>
        <taxon>Eukaryota</taxon>
        <taxon>Fungi</taxon>
        <taxon>Dikarya</taxon>
        <taxon>Basidiomycota</taxon>
        <taxon>Agaricomycotina</taxon>
        <taxon>Agaricomycetes</taxon>
        <taxon>Polyporales</taxon>
        <taxon>Rhodofomes</taxon>
    </lineage>
</organism>
<dbReference type="Proteomes" id="UP000298390">
    <property type="component" value="Unassembled WGS sequence"/>
</dbReference>
<dbReference type="SUPFAM" id="SSF53335">
    <property type="entry name" value="S-adenosyl-L-methionine-dependent methyltransferases"/>
    <property type="match status" value="1"/>
</dbReference>
<comment type="caution">
    <text evidence="3">The sequence shown here is derived from an EMBL/GenBank/DDBJ whole genome shotgun (WGS) entry which is preliminary data.</text>
</comment>
<dbReference type="GO" id="GO:0008168">
    <property type="term" value="F:methyltransferase activity"/>
    <property type="evidence" value="ECO:0007669"/>
    <property type="project" value="InterPro"/>
</dbReference>
<protein>
    <recommendedName>
        <fullName evidence="2">Methyltransferase type 12 domain-containing protein</fullName>
    </recommendedName>
</protein>